<evidence type="ECO:0000313" key="3">
    <source>
        <dbReference type="EMBL" id="PZD96198.1"/>
    </source>
</evidence>
<dbReference type="RefSeq" id="WP_111146486.1">
    <property type="nucleotide sequence ID" value="NZ_QKRB01000042.1"/>
</dbReference>
<evidence type="ECO:0000313" key="4">
    <source>
        <dbReference type="Proteomes" id="UP000249522"/>
    </source>
</evidence>
<evidence type="ECO:0000256" key="1">
    <source>
        <dbReference type="ARBA" id="ARBA00022500"/>
    </source>
</evidence>
<protein>
    <submittedName>
        <fullName evidence="3">Chemotaxis protein CheX</fullName>
    </submittedName>
</protein>
<dbReference type="SUPFAM" id="SSF103039">
    <property type="entry name" value="CheC-like"/>
    <property type="match status" value="1"/>
</dbReference>
<dbReference type="AlphaFoldDB" id="A0A2W1L7R8"/>
<name>A0A2W1L7R8_9BACL</name>
<keyword evidence="4" id="KW-1185">Reference proteome</keyword>
<sequence>MNAQYINPFLASSVHVIETMIQVKPSVGQVVLKPIQGSELLMLRIGIIGQIKGDVVFCFPQEVAMKIVSSMMGGYPISELDDMCMSAIAELGNMISGNASTMLSNEGIAVDITPPDIVQADSTLHKKQALTVPLVLNNIGEFDIYMIA</sequence>
<dbReference type="EMBL" id="QKRB01000042">
    <property type="protein sequence ID" value="PZD96198.1"/>
    <property type="molecule type" value="Genomic_DNA"/>
</dbReference>
<feature type="domain" description="Chemotaxis phosphatase CheX-like" evidence="2">
    <location>
        <begin position="44"/>
        <end position="124"/>
    </location>
</feature>
<keyword evidence="1" id="KW-0145">Chemotaxis</keyword>
<evidence type="ECO:0000259" key="2">
    <source>
        <dbReference type="Pfam" id="PF13690"/>
    </source>
</evidence>
<dbReference type="Proteomes" id="UP000249522">
    <property type="component" value="Unassembled WGS sequence"/>
</dbReference>
<organism evidence="3 4">
    <name type="scientific">Paenibacillus sambharensis</name>
    <dbReference type="NCBI Taxonomy" id="1803190"/>
    <lineage>
        <taxon>Bacteria</taxon>
        <taxon>Bacillati</taxon>
        <taxon>Bacillota</taxon>
        <taxon>Bacilli</taxon>
        <taxon>Bacillales</taxon>
        <taxon>Paenibacillaceae</taxon>
        <taxon>Paenibacillus</taxon>
    </lineage>
</organism>
<dbReference type="InterPro" id="IPR028051">
    <property type="entry name" value="CheX-like_dom"/>
</dbReference>
<proteinExistence type="predicted"/>
<dbReference type="InterPro" id="IPR028976">
    <property type="entry name" value="CheC-like_sf"/>
</dbReference>
<dbReference type="GO" id="GO:0006935">
    <property type="term" value="P:chemotaxis"/>
    <property type="evidence" value="ECO:0007669"/>
    <property type="project" value="UniProtKB-KW"/>
</dbReference>
<reference evidence="3 4" key="1">
    <citation type="submission" date="2018-06" db="EMBL/GenBank/DDBJ databases">
        <title>Paenibacillus imtechensis sp. nov.</title>
        <authorList>
            <person name="Pinnaka A.K."/>
            <person name="Singh H."/>
            <person name="Kaur M."/>
        </authorList>
    </citation>
    <scope>NUCLEOTIDE SEQUENCE [LARGE SCALE GENOMIC DNA]</scope>
    <source>
        <strain evidence="3 4">SMB1</strain>
    </source>
</reference>
<dbReference type="InterPro" id="IPR038756">
    <property type="entry name" value="CheX-like"/>
</dbReference>
<dbReference type="Gene3D" id="3.40.1550.10">
    <property type="entry name" value="CheC-like"/>
    <property type="match status" value="1"/>
</dbReference>
<dbReference type="OrthoDB" id="9788100at2"/>
<dbReference type="Pfam" id="PF13690">
    <property type="entry name" value="CheX"/>
    <property type="match status" value="1"/>
</dbReference>
<dbReference type="PANTHER" id="PTHR39452:SF1">
    <property type="entry name" value="CHEY-P PHOSPHATASE CHEX"/>
    <property type="match status" value="1"/>
</dbReference>
<comment type="caution">
    <text evidence="3">The sequence shown here is derived from an EMBL/GenBank/DDBJ whole genome shotgun (WGS) entry which is preliminary data.</text>
</comment>
<accession>A0A2W1L7R8</accession>
<dbReference type="PANTHER" id="PTHR39452">
    <property type="entry name" value="CHEY-P PHOSPHATASE CHEX"/>
    <property type="match status" value="1"/>
</dbReference>
<gene>
    <name evidence="3" type="ORF">DNH61_09225</name>
</gene>
<dbReference type="CDD" id="cd17906">
    <property type="entry name" value="CheX"/>
    <property type="match status" value="1"/>
</dbReference>